<dbReference type="EMBL" id="CALTRL010006045">
    <property type="protein sequence ID" value="CAH7689109.1"/>
    <property type="molecule type" value="Genomic_DNA"/>
</dbReference>
<dbReference type="GO" id="GO:0002161">
    <property type="term" value="F:aminoacyl-tRNA deacylase activity"/>
    <property type="evidence" value="ECO:0007669"/>
    <property type="project" value="InterPro"/>
</dbReference>
<dbReference type="CDD" id="cd07960">
    <property type="entry name" value="Anticodon_Ia_Ile_BEm"/>
    <property type="match status" value="1"/>
</dbReference>
<keyword evidence="4 9" id="KW-0547">Nucleotide-binding</keyword>
<organism evidence="12 13">
    <name type="scientific">Phakopsora pachyrhizi</name>
    <name type="common">Asian soybean rust disease fungus</name>
    <dbReference type="NCBI Taxonomy" id="170000"/>
    <lineage>
        <taxon>Eukaryota</taxon>
        <taxon>Fungi</taxon>
        <taxon>Dikarya</taxon>
        <taxon>Basidiomycota</taxon>
        <taxon>Pucciniomycotina</taxon>
        <taxon>Pucciniomycetes</taxon>
        <taxon>Pucciniales</taxon>
        <taxon>Phakopsoraceae</taxon>
        <taxon>Phakopsora</taxon>
    </lineage>
</organism>
<dbReference type="InterPro" id="IPR009080">
    <property type="entry name" value="tRNAsynth_Ia_anticodon-bd"/>
</dbReference>
<dbReference type="GO" id="GO:0000049">
    <property type="term" value="F:tRNA binding"/>
    <property type="evidence" value="ECO:0007669"/>
    <property type="project" value="InterPro"/>
</dbReference>
<dbReference type="SUPFAM" id="SSF47323">
    <property type="entry name" value="Anticodon-binding domain of a subclass of class I aminoacyl-tRNA synthetases"/>
    <property type="match status" value="1"/>
</dbReference>
<evidence type="ECO:0000256" key="6">
    <source>
        <dbReference type="ARBA" id="ARBA00022917"/>
    </source>
</evidence>
<evidence type="ECO:0000256" key="2">
    <source>
        <dbReference type="ARBA" id="ARBA00013165"/>
    </source>
</evidence>
<dbReference type="GO" id="GO:0032543">
    <property type="term" value="P:mitochondrial translation"/>
    <property type="evidence" value="ECO:0007669"/>
    <property type="project" value="TreeGrafter"/>
</dbReference>
<dbReference type="Gene3D" id="3.90.740.10">
    <property type="entry name" value="Valyl/Leucyl/Isoleucyl-tRNA synthetase, editing domain"/>
    <property type="match status" value="1"/>
</dbReference>
<name>A0AAV0BR11_PHAPC</name>
<evidence type="ECO:0000256" key="3">
    <source>
        <dbReference type="ARBA" id="ARBA00022598"/>
    </source>
</evidence>
<evidence type="ECO:0000259" key="10">
    <source>
        <dbReference type="Pfam" id="PF00133"/>
    </source>
</evidence>
<evidence type="ECO:0000256" key="8">
    <source>
        <dbReference type="ARBA" id="ARBA00032665"/>
    </source>
</evidence>
<dbReference type="GO" id="GO:0004822">
    <property type="term" value="F:isoleucine-tRNA ligase activity"/>
    <property type="evidence" value="ECO:0007669"/>
    <property type="project" value="UniProtKB-EC"/>
</dbReference>
<dbReference type="GO" id="GO:0006428">
    <property type="term" value="P:isoleucyl-tRNA aminoacylation"/>
    <property type="evidence" value="ECO:0007669"/>
    <property type="project" value="InterPro"/>
</dbReference>
<evidence type="ECO:0000256" key="5">
    <source>
        <dbReference type="ARBA" id="ARBA00022840"/>
    </source>
</evidence>
<dbReference type="Gene3D" id="3.40.50.620">
    <property type="entry name" value="HUPs"/>
    <property type="match status" value="2"/>
</dbReference>
<dbReference type="AlphaFoldDB" id="A0AAV0BR11"/>
<dbReference type="Pfam" id="PF08264">
    <property type="entry name" value="Anticodon_1"/>
    <property type="match status" value="1"/>
</dbReference>
<evidence type="ECO:0000313" key="13">
    <source>
        <dbReference type="Proteomes" id="UP001153365"/>
    </source>
</evidence>
<dbReference type="InterPro" id="IPR002300">
    <property type="entry name" value="aa-tRNA-synth_Ia"/>
</dbReference>
<keyword evidence="5 9" id="KW-0067">ATP-binding</keyword>
<dbReference type="EC" id="6.1.1.5" evidence="2"/>
<dbReference type="InterPro" id="IPR033708">
    <property type="entry name" value="Anticodon_Ile_BEm"/>
</dbReference>
<dbReference type="NCBIfam" id="TIGR00392">
    <property type="entry name" value="ileS"/>
    <property type="match status" value="1"/>
</dbReference>
<dbReference type="PRINTS" id="PR00984">
    <property type="entry name" value="TRNASYNTHILE"/>
</dbReference>
<dbReference type="InterPro" id="IPR013155">
    <property type="entry name" value="M/V/L/I-tRNA-synth_anticd-bd"/>
</dbReference>
<dbReference type="PANTHER" id="PTHR42765:SF1">
    <property type="entry name" value="ISOLEUCINE--TRNA LIGASE, MITOCHONDRIAL"/>
    <property type="match status" value="1"/>
</dbReference>
<dbReference type="Gene3D" id="2.170.220.10">
    <property type="match status" value="1"/>
</dbReference>
<dbReference type="Gene3D" id="1.10.10.830">
    <property type="entry name" value="Ile-tRNA synthetase CP2 domain-like"/>
    <property type="match status" value="1"/>
</dbReference>
<evidence type="ECO:0000256" key="7">
    <source>
        <dbReference type="ARBA" id="ARBA00023146"/>
    </source>
</evidence>
<sequence length="1012" mass="116651">MVQYEYRFVRNFCWAKPDRSYSTATNKKLYSDTILLPKTSFSLRPLPLDKDQIKEKNEGLWRWQASRSSRPVWSMLDGPPYANGSLHMGHALNKILKDIINRYKLLLGFRINYKPGFDCHGLPLEIKAIESLKICEPDLLDYSPVTIRNEARKTAEEGVKLQTEEFKRLSILADWDNAWRTMDHKFEIKQLELFEEMLKDELIYRQRKPVFFSPSSRTVLAESEIEYREDHVSRSVYVLFDVVHQSFVLKRTMECLAPDLPIKAIIWTTTPWTLPANQALVVNKNAKYSLVKVAGQDPRFDEIYIFATERLQILKDILVSKDFEIIAELTGEEIASSRYQNDFSKEDLPIFTADHVTLDSGSGIVHTAPSHGHEDFVAYKLYRDQTSLKNKQQQPEFIDIVDDLGRFKFHGAEDWKQRLNEKSVLQEGNSEVILMLKEHGRLVGKEIKIRHKYPHDWRTKKPVITKITDQWFLDLRKIRSKVFSATDKIKFIPESSRIRFESFLNSRSEWCISRQRPWGVPIPLLYSLENGKPLATPSAVNWILEILKSKGVDYWWKGPVAEFIPSGVTGRYRKGEDTMDVWFDSGVSWTTLDGVSADVVVEGSDQHRGWFQSLLLTYSATKHDPGKDLAYHCAVTHGFVLDKYSRKMSKSLGNIISPIEIIEGNSAKKQAKFGLDVLRFWTASVDFTKDVSVGIDQLSRLSETVRKIRSTARFLLGNVYNEINQTYKIDASPIELGILERYMLHLLYEFQAAIKSAYHELNFKQVVQLVTKFTTNTLSAFYFEASKDILYNDSKNSLERQRLLFVMMKILDVYQFALAPILPQLSEEIFAHRRPSCNEITVSTGSNSIFEECWPNVNGDWKDDIIFEKMQPLLSVKSKILHELEILRQEKKVRSSEEVELVVDLSSCDNSLNLGAAILLENGNVLPRLFGLSDVSVCKTETVTQTVIGLASPAWFHAFQWEPIENGPMKMFILPAWRSECPRCWKFTREDGCETCDRCSNVLSELSDSKKN</sequence>
<evidence type="ECO:0000259" key="11">
    <source>
        <dbReference type="Pfam" id="PF08264"/>
    </source>
</evidence>
<dbReference type="PANTHER" id="PTHR42765">
    <property type="entry name" value="SOLEUCYL-TRNA SYNTHETASE"/>
    <property type="match status" value="1"/>
</dbReference>
<keyword evidence="7 9" id="KW-0030">Aminoacyl-tRNA synthetase</keyword>
<gene>
    <name evidence="12" type="ORF">PPACK8108_LOCUS24179</name>
</gene>
<proteinExistence type="inferred from homology"/>
<dbReference type="GO" id="GO:0005739">
    <property type="term" value="C:mitochondrion"/>
    <property type="evidence" value="ECO:0007669"/>
    <property type="project" value="TreeGrafter"/>
</dbReference>
<dbReference type="Gene3D" id="1.10.730.20">
    <property type="match status" value="1"/>
</dbReference>
<dbReference type="SUPFAM" id="SSF50677">
    <property type="entry name" value="ValRS/IleRS/LeuRS editing domain"/>
    <property type="match status" value="1"/>
</dbReference>
<evidence type="ECO:0000256" key="1">
    <source>
        <dbReference type="ARBA" id="ARBA00005594"/>
    </source>
</evidence>
<comment type="caution">
    <text evidence="12">The sequence shown here is derived from an EMBL/GenBank/DDBJ whole genome shotgun (WGS) entry which is preliminary data.</text>
</comment>
<dbReference type="PROSITE" id="PS00178">
    <property type="entry name" value="AA_TRNA_LIGASE_I"/>
    <property type="match status" value="1"/>
</dbReference>
<keyword evidence="13" id="KW-1185">Reference proteome</keyword>
<dbReference type="InterPro" id="IPR009008">
    <property type="entry name" value="Val/Leu/Ile-tRNA-synth_edit"/>
</dbReference>
<evidence type="ECO:0000256" key="4">
    <source>
        <dbReference type="ARBA" id="ARBA00022741"/>
    </source>
</evidence>
<protein>
    <recommendedName>
        <fullName evidence="2">isoleucine--tRNA ligase</fullName>
        <ecNumber evidence="2">6.1.1.5</ecNumber>
    </recommendedName>
    <alternativeName>
        <fullName evidence="8">Isoleucyl-tRNA synthetase</fullName>
    </alternativeName>
</protein>
<dbReference type="InterPro" id="IPR050081">
    <property type="entry name" value="Ile-tRNA_ligase"/>
</dbReference>
<feature type="domain" description="Aminoacyl-tRNA synthetase class Ia" evidence="10">
    <location>
        <begin position="65"/>
        <end position="692"/>
    </location>
</feature>
<dbReference type="Proteomes" id="UP001153365">
    <property type="component" value="Unassembled WGS sequence"/>
</dbReference>
<dbReference type="Pfam" id="PF00133">
    <property type="entry name" value="tRNA-synt_1"/>
    <property type="match status" value="1"/>
</dbReference>
<feature type="domain" description="Methionyl/Valyl/Leucyl/Isoleucyl-tRNA synthetase anticodon-binding" evidence="11">
    <location>
        <begin position="740"/>
        <end position="902"/>
    </location>
</feature>
<reference evidence="12" key="1">
    <citation type="submission" date="2022-06" db="EMBL/GenBank/DDBJ databases">
        <authorList>
            <consortium name="SYNGENTA / RWTH Aachen University"/>
        </authorList>
    </citation>
    <scope>NUCLEOTIDE SEQUENCE</scope>
</reference>
<dbReference type="InterPro" id="IPR001412">
    <property type="entry name" value="aa-tRNA-synth_I_CS"/>
</dbReference>
<dbReference type="InterPro" id="IPR014729">
    <property type="entry name" value="Rossmann-like_a/b/a_fold"/>
</dbReference>
<dbReference type="SUPFAM" id="SSF52374">
    <property type="entry name" value="Nucleotidylyl transferase"/>
    <property type="match status" value="1"/>
</dbReference>
<dbReference type="InterPro" id="IPR002301">
    <property type="entry name" value="Ile-tRNA-ligase"/>
</dbReference>
<keyword evidence="6 9" id="KW-0648">Protein biosynthesis</keyword>
<evidence type="ECO:0000313" key="12">
    <source>
        <dbReference type="EMBL" id="CAH7689109.1"/>
    </source>
</evidence>
<keyword evidence="3 9" id="KW-0436">Ligase</keyword>
<comment type="similarity">
    <text evidence="1 9">Belongs to the class-I aminoacyl-tRNA synthetase family.</text>
</comment>
<dbReference type="GO" id="GO:0005524">
    <property type="term" value="F:ATP binding"/>
    <property type="evidence" value="ECO:0007669"/>
    <property type="project" value="UniProtKB-KW"/>
</dbReference>
<accession>A0AAV0BR11</accession>
<evidence type="ECO:0000256" key="9">
    <source>
        <dbReference type="RuleBase" id="RU363035"/>
    </source>
</evidence>